<dbReference type="Gene3D" id="3.30.9.10">
    <property type="entry name" value="D-Amino Acid Oxidase, subunit A, domain 2"/>
    <property type="match status" value="1"/>
</dbReference>
<dbReference type="PANTHER" id="PTHR13847">
    <property type="entry name" value="SARCOSINE DEHYDROGENASE-RELATED"/>
    <property type="match status" value="1"/>
</dbReference>
<name>A0A2T1DVW0_9CYAN</name>
<dbReference type="PANTHER" id="PTHR13847:SF287">
    <property type="entry name" value="FAD-DEPENDENT OXIDOREDUCTASE DOMAIN-CONTAINING PROTEIN 1"/>
    <property type="match status" value="1"/>
</dbReference>
<dbReference type="OrthoDB" id="502939at2"/>
<dbReference type="Gene3D" id="3.50.50.60">
    <property type="entry name" value="FAD/NAD(P)-binding domain"/>
    <property type="match status" value="1"/>
</dbReference>
<proteinExistence type="predicted"/>
<dbReference type="InterPro" id="IPR036188">
    <property type="entry name" value="FAD/NAD-bd_sf"/>
</dbReference>
<accession>A0A2T1DVW0</accession>
<dbReference type="SUPFAM" id="SSF51905">
    <property type="entry name" value="FAD/NAD(P)-binding domain"/>
    <property type="match status" value="1"/>
</dbReference>
<dbReference type="GO" id="GO:0016491">
    <property type="term" value="F:oxidoreductase activity"/>
    <property type="evidence" value="ECO:0007669"/>
    <property type="project" value="UniProtKB-KW"/>
</dbReference>
<dbReference type="Pfam" id="PF01266">
    <property type="entry name" value="DAO"/>
    <property type="match status" value="1"/>
</dbReference>
<protein>
    <submittedName>
        <fullName evidence="3">FAD-dependent oxidoreductase</fullName>
    </submittedName>
</protein>
<keyword evidence="1" id="KW-0560">Oxidoreductase</keyword>
<reference evidence="3 4" key="2">
    <citation type="submission" date="2018-03" db="EMBL/GenBank/DDBJ databases">
        <title>The ancient ancestry and fast evolution of plastids.</title>
        <authorList>
            <person name="Moore K.R."/>
            <person name="Magnabosco C."/>
            <person name="Momper L."/>
            <person name="Gold D.A."/>
            <person name="Bosak T."/>
            <person name="Fournier G.P."/>
        </authorList>
    </citation>
    <scope>NUCLEOTIDE SEQUENCE [LARGE SCALE GENOMIC DNA]</scope>
    <source>
        <strain evidence="3 4">ULC18</strain>
    </source>
</reference>
<feature type="domain" description="FAD dependent oxidoreductase" evidence="2">
    <location>
        <begin position="5"/>
        <end position="371"/>
    </location>
</feature>
<dbReference type="AlphaFoldDB" id="A0A2T1DVW0"/>
<evidence type="ECO:0000313" key="3">
    <source>
        <dbReference type="EMBL" id="PSB24602.1"/>
    </source>
</evidence>
<keyword evidence="4" id="KW-1185">Reference proteome</keyword>
<sequence>MRIYDWIVVGGGITGAALAYELLKQGFSVLLLERHQSLQGATRFGYGGIAYWSGTTDLTRQLCAEGIALHRTLSAELDAETEFRELDLVLTIAADEDPEAIAQSYTHFAIPPSLVSVAEACELEPLLNPNAIAGALTVKHGHISTTATTNAYTKAFTKLGGSIQIDQVKELLKGENSRVTGVVGKQDTYHSANVAICAGALSRSLLKTAGIPTRLYFTHAELIETPPVEVCLQTLVMPADTKRFQLEAEASTTALDALWDQPGHEPSPPILDAGAIQLLDGRLRIGQMSRVLTDPDAPINATESEVIMRTKVGTVLPALNDLPGQWHHCLIGFSSDRLPLIGTLPGVDGVHLFSGFSNPLAIVPTLARRFASNAIGQGDEIIAQLSPDRFE</sequence>
<dbReference type="InterPro" id="IPR006076">
    <property type="entry name" value="FAD-dep_OxRdtase"/>
</dbReference>
<reference evidence="4" key="1">
    <citation type="submission" date="2018-02" db="EMBL/GenBank/DDBJ databases">
        <authorList>
            <person name="Moore K."/>
            <person name="Momper L."/>
        </authorList>
    </citation>
    <scope>NUCLEOTIDE SEQUENCE [LARGE SCALE GENOMIC DNA]</scope>
    <source>
        <strain evidence="4">ULC18</strain>
    </source>
</reference>
<dbReference type="GO" id="GO:0005737">
    <property type="term" value="C:cytoplasm"/>
    <property type="evidence" value="ECO:0007669"/>
    <property type="project" value="TreeGrafter"/>
</dbReference>
<evidence type="ECO:0000313" key="4">
    <source>
        <dbReference type="Proteomes" id="UP000239576"/>
    </source>
</evidence>
<organism evidence="3 4">
    <name type="scientific">Stenomitos frigidus ULC18</name>
    <dbReference type="NCBI Taxonomy" id="2107698"/>
    <lineage>
        <taxon>Bacteria</taxon>
        <taxon>Bacillati</taxon>
        <taxon>Cyanobacteriota</taxon>
        <taxon>Cyanophyceae</taxon>
        <taxon>Leptolyngbyales</taxon>
        <taxon>Leptolyngbyaceae</taxon>
        <taxon>Stenomitos</taxon>
    </lineage>
</organism>
<dbReference type="EMBL" id="PVWK01000142">
    <property type="protein sequence ID" value="PSB24602.1"/>
    <property type="molecule type" value="Genomic_DNA"/>
</dbReference>
<evidence type="ECO:0000259" key="2">
    <source>
        <dbReference type="Pfam" id="PF01266"/>
    </source>
</evidence>
<dbReference type="Proteomes" id="UP000239576">
    <property type="component" value="Unassembled WGS sequence"/>
</dbReference>
<comment type="caution">
    <text evidence="3">The sequence shown here is derived from an EMBL/GenBank/DDBJ whole genome shotgun (WGS) entry which is preliminary data.</text>
</comment>
<evidence type="ECO:0000256" key="1">
    <source>
        <dbReference type="ARBA" id="ARBA00023002"/>
    </source>
</evidence>
<dbReference type="RefSeq" id="WP_106259834.1">
    <property type="nucleotide sequence ID" value="NZ_CAWNSW010000105.1"/>
</dbReference>
<gene>
    <name evidence="3" type="ORF">C7B82_26650</name>
</gene>